<dbReference type="GO" id="GO:0003700">
    <property type="term" value="F:DNA-binding transcription factor activity"/>
    <property type="evidence" value="ECO:0007669"/>
    <property type="project" value="InterPro"/>
</dbReference>
<evidence type="ECO:0000256" key="1">
    <source>
        <dbReference type="ARBA" id="ARBA00023015"/>
    </source>
</evidence>
<evidence type="ECO:0000313" key="6">
    <source>
        <dbReference type="Proteomes" id="UP000622552"/>
    </source>
</evidence>
<dbReference type="EMBL" id="JADOUF010000001">
    <property type="protein sequence ID" value="MBG6138603.1"/>
    <property type="molecule type" value="Genomic_DNA"/>
</dbReference>
<protein>
    <submittedName>
        <fullName evidence="5">DNA-binding transcriptional ArsR family regulator</fullName>
    </submittedName>
</protein>
<dbReference type="InterPro" id="IPR001845">
    <property type="entry name" value="HTH_ArsR_DNA-bd_dom"/>
</dbReference>
<sequence length="322" mass="34099">MLRIHFTPADLGRVTLATGPDVMLELQHSVLMLNGAWGGSWTGRWRRSVLPKLSPRIRPVLDLMPVLGTRPDFLTPVGARDFRTALDRVVSAPTAQIRAELAETGALSPWARDLATGNTSARRELGAVLTAYHNVGLAPEWHTVSARVTADRATRGQVLLDAGLDRLLDTLHPDIRWTAPTLTIRCPAAPDQALDFHLDGGGLTLVPLFFGGVSSFVQPPVGPAVLAYPIPHDPTPAAPGDRLVSLLGRTRAAVLSTLSNAGSTTQVAQRVGTSVASASQHATVLRDAGLITTTRVGGSVVHALTPLGADLIRDTAISKNPQ</sequence>
<feature type="domain" description="HTH arsR-type" evidence="4">
    <location>
        <begin position="242"/>
        <end position="317"/>
    </location>
</feature>
<gene>
    <name evidence="5" type="ORF">IW245_004797</name>
</gene>
<evidence type="ECO:0000259" key="4">
    <source>
        <dbReference type="SMART" id="SM00418"/>
    </source>
</evidence>
<dbReference type="SUPFAM" id="SSF46785">
    <property type="entry name" value="Winged helix' DNA-binding domain"/>
    <property type="match status" value="1"/>
</dbReference>
<organism evidence="5 6">
    <name type="scientific">Longispora fulva</name>
    <dbReference type="NCBI Taxonomy" id="619741"/>
    <lineage>
        <taxon>Bacteria</taxon>
        <taxon>Bacillati</taxon>
        <taxon>Actinomycetota</taxon>
        <taxon>Actinomycetes</taxon>
        <taxon>Micromonosporales</taxon>
        <taxon>Micromonosporaceae</taxon>
        <taxon>Longispora</taxon>
    </lineage>
</organism>
<dbReference type="RefSeq" id="WP_197005342.1">
    <property type="nucleotide sequence ID" value="NZ_BONS01000025.1"/>
</dbReference>
<proteinExistence type="predicted"/>
<keyword evidence="1" id="KW-0805">Transcription regulation</keyword>
<dbReference type="InterPro" id="IPR036388">
    <property type="entry name" value="WH-like_DNA-bd_sf"/>
</dbReference>
<comment type="caution">
    <text evidence="5">The sequence shown here is derived from an EMBL/GenBank/DDBJ whole genome shotgun (WGS) entry which is preliminary data.</text>
</comment>
<dbReference type="InterPro" id="IPR011991">
    <property type="entry name" value="ArsR-like_HTH"/>
</dbReference>
<dbReference type="GO" id="GO:0003677">
    <property type="term" value="F:DNA binding"/>
    <property type="evidence" value="ECO:0007669"/>
    <property type="project" value="UniProtKB-KW"/>
</dbReference>
<dbReference type="PANTHER" id="PTHR43132:SF8">
    <property type="entry name" value="HTH-TYPE TRANSCRIPTIONAL REGULATOR KMTR"/>
    <property type="match status" value="1"/>
</dbReference>
<dbReference type="InterPro" id="IPR036390">
    <property type="entry name" value="WH_DNA-bd_sf"/>
</dbReference>
<keyword evidence="2 5" id="KW-0238">DNA-binding</keyword>
<evidence type="ECO:0000256" key="3">
    <source>
        <dbReference type="ARBA" id="ARBA00023163"/>
    </source>
</evidence>
<evidence type="ECO:0000313" key="5">
    <source>
        <dbReference type="EMBL" id="MBG6138603.1"/>
    </source>
</evidence>
<dbReference type="CDD" id="cd00090">
    <property type="entry name" value="HTH_ARSR"/>
    <property type="match status" value="1"/>
</dbReference>
<reference evidence="5" key="1">
    <citation type="submission" date="2020-11" db="EMBL/GenBank/DDBJ databases">
        <title>Sequencing the genomes of 1000 actinobacteria strains.</title>
        <authorList>
            <person name="Klenk H.-P."/>
        </authorList>
    </citation>
    <scope>NUCLEOTIDE SEQUENCE</scope>
    <source>
        <strain evidence="5">DSM 45356</strain>
    </source>
</reference>
<dbReference type="AlphaFoldDB" id="A0A8J7GDK6"/>
<dbReference type="SMART" id="SM00418">
    <property type="entry name" value="HTH_ARSR"/>
    <property type="match status" value="1"/>
</dbReference>
<keyword evidence="6" id="KW-1185">Reference proteome</keyword>
<accession>A0A8J7GDK6</accession>
<dbReference type="InterPro" id="IPR051011">
    <property type="entry name" value="Metal_resp_trans_reg"/>
</dbReference>
<dbReference type="PANTHER" id="PTHR43132">
    <property type="entry name" value="ARSENICAL RESISTANCE OPERON REPRESSOR ARSR-RELATED"/>
    <property type="match status" value="1"/>
</dbReference>
<evidence type="ECO:0000256" key="2">
    <source>
        <dbReference type="ARBA" id="ARBA00023125"/>
    </source>
</evidence>
<dbReference type="Gene3D" id="1.10.10.10">
    <property type="entry name" value="Winged helix-like DNA-binding domain superfamily/Winged helix DNA-binding domain"/>
    <property type="match status" value="1"/>
</dbReference>
<name>A0A8J7GDK6_9ACTN</name>
<dbReference type="Proteomes" id="UP000622552">
    <property type="component" value="Unassembled WGS sequence"/>
</dbReference>
<keyword evidence="3" id="KW-0804">Transcription</keyword>